<dbReference type="AlphaFoldDB" id="A0A3S1DIS0"/>
<dbReference type="Pfam" id="PF03929">
    <property type="entry name" value="PepSY_TM"/>
    <property type="match status" value="1"/>
</dbReference>
<evidence type="ECO:0000313" key="2">
    <source>
        <dbReference type="Proteomes" id="UP000281028"/>
    </source>
</evidence>
<dbReference type="EMBL" id="RIAR02000001">
    <property type="protein sequence ID" value="NSL86855.1"/>
    <property type="molecule type" value="Genomic_DNA"/>
</dbReference>
<keyword evidence="2" id="KW-1185">Reference proteome</keyword>
<dbReference type="PANTHER" id="PTHR34219">
    <property type="entry name" value="IRON-REGULATED INNER MEMBRANE PROTEIN-RELATED"/>
    <property type="match status" value="1"/>
</dbReference>
<dbReference type="Proteomes" id="UP000281028">
    <property type="component" value="Unassembled WGS sequence"/>
</dbReference>
<dbReference type="InterPro" id="IPR005625">
    <property type="entry name" value="PepSY-ass_TM"/>
</dbReference>
<evidence type="ECO:0000313" key="1">
    <source>
        <dbReference type="EMBL" id="NSL86855.1"/>
    </source>
</evidence>
<gene>
    <name evidence="1" type="ORF">ECE50_008440</name>
</gene>
<organism evidence="1 2">
    <name type="scientific">Chitinophaga solisilvae</name>
    <dbReference type="NCBI Taxonomy" id="1233460"/>
    <lineage>
        <taxon>Bacteria</taxon>
        <taxon>Pseudomonadati</taxon>
        <taxon>Bacteroidota</taxon>
        <taxon>Chitinophagia</taxon>
        <taxon>Chitinophagales</taxon>
        <taxon>Chitinophagaceae</taxon>
        <taxon>Chitinophaga</taxon>
    </lineage>
</organism>
<sequence length="394" mass="45145">MQTGSNQRITPKQKKKSSLFSRINAWLHLWLGLSSGIVIFVVCLTGTMFVFCDDIIDLISRKALTVQETGAVQKKPEELIAIFKQERPDFHPFYFVAYKDPERSFKIAYEDKEDHFHFAWMDPYTGKILDSNGAYYFFYVVAHIHSQLLLHEPGNIIVEIATWIFLLELIGGLILWWPKKWTKATREQSFRIKWNGKWKRVNYDLHNVLGFYSLLPALMLTITGLIIVNHFVNGKVHQAFNGQSGTYKAMRKAAPAYVAGSKPFPLDSILLKYLHQPGVEQLRMTIPAKDSMTSCNVVAGKEIGLKGYNGRMFLVNRFTGEEVKMADSWYNGEKVENINMNLHLGFWYGAVGKTITFIIGLICTSLPITGFMIWWNRKKKKSPVRISSKQTVTA</sequence>
<protein>
    <submittedName>
        <fullName evidence="1">PepSY domain-containing protein</fullName>
    </submittedName>
</protein>
<proteinExistence type="predicted"/>
<reference evidence="1" key="1">
    <citation type="submission" date="2020-05" db="EMBL/GenBank/DDBJ databases">
        <title>Chitinophaga laudate sp. nov., isolated from a tropical peat swamp.</title>
        <authorList>
            <person name="Goh C.B.S."/>
            <person name="Lee M.S."/>
            <person name="Parimannan S."/>
            <person name="Pasbakhsh P."/>
            <person name="Yule C.M."/>
            <person name="Rajandas H."/>
            <person name="Loke S."/>
            <person name="Croft L."/>
            <person name="Tan J.B.L."/>
        </authorList>
    </citation>
    <scope>NUCLEOTIDE SEQUENCE</scope>
    <source>
        <strain evidence="1">Mgbs1</strain>
    </source>
</reference>
<accession>A0A3S1DIS0</accession>
<name>A0A3S1DIS0_9BACT</name>
<dbReference type="OrthoDB" id="111691at2"/>
<dbReference type="PANTHER" id="PTHR34219:SF3">
    <property type="entry name" value="BLL7967 PROTEIN"/>
    <property type="match status" value="1"/>
</dbReference>
<comment type="caution">
    <text evidence="1">The sequence shown here is derived from an EMBL/GenBank/DDBJ whole genome shotgun (WGS) entry which is preliminary data.</text>
</comment>